<dbReference type="PANTHER" id="PTHR34934">
    <property type="entry name" value="FLAVIN-DEPENDENT THYMIDYLATE SYNTHASE"/>
    <property type="match status" value="1"/>
</dbReference>
<dbReference type="GO" id="GO:0006231">
    <property type="term" value="P:dTMP biosynthetic process"/>
    <property type="evidence" value="ECO:0007669"/>
    <property type="project" value="UniProtKB-UniRule"/>
</dbReference>
<feature type="binding site" description="in other chain" evidence="7">
    <location>
        <position position="159"/>
    </location>
    <ligand>
        <name>dUMP</name>
        <dbReference type="ChEBI" id="CHEBI:246422"/>
        <note>ligand shared between dimeric partners</note>
    </ligand>
</feature>
<evidence type="ECO:0000256" key="3">
    <source>
        <dbReference type="ARBA" id="ARBA00022679"/>
    </source>
</evidence>
<evidence type="ECO:0000256" key="5">
    <source>
        <dbReference type="ARBA" id="ARBA00022827"/>
    </source>
</evidence>
<gene>
    <name evidence="7" type="primary">thyX</name>
    <name evidence="8" type="ORF">Z955_00955</name>
</gene>
<dbReference type="Proteomes" id="UP000030014">
    <property type="component" value="Unassembled WGS sequence"/>
</dbReference>
<dbReference type="Pfam" id="PF02511">
    <property type="entry name" value="Thy1"/>
    <property type="match status" value="1"/>
</dbReference>
<dbReference type="GO" id="GO:0050797">
    <property type="term" value="F:thymidylate synthase (FAD) activity"/>
    <property type="evidence" value="ECO:0007669"/>
    <property type="project" value="UniProtKB-UniRule"/>
</dbReference>
<dbReference type="RefSeq" id="WP_039258959.1">
    <property type="nucleotide sequence ID" value="NZ_JDRY01000003.1"/>
</dbReference>
<evidence type="ECO:0000256" key="6">
    <source>
        <dbReference type="ARBA" id="ARBA00022857"/>
    </source>
</evidence>
<keyword evidence="4 7" id="KW-0545">Nucleotide biosynthesis</keyword>
<dbReference type="GO" id="GO:0070402">
    <property type="term" value="F:NADPH binding"/>
    <property type="evidence" value="ECO:0007669"/>
    <property type="project" value="TreeGrafter"/>
</dbReference>
<proteinExistence type="inferred from homology"/>
<evidence type="ECO:0000313" key="9">
    <source>
        <dbReference type="Proteomes" id="UP000030014"/>
    </source>
</evidence>
<feature type="binding site" evidence="7">
    <location>
        <begin position="175"/>
        <end position="177"/>
    </location>
    <ligand>
        <name>FAD</name>
        <dbReference type="ChEBI" id="CHEBI:57692"/>
        <note>ligand shared between neighboring subunits</note>
    </ligand>
</feature>
<comment type="catalytic activity">
    <reaction evidence="7">
        <text>dUMP + (6R)-5,10-methylene-5,6,7,8-tetrahydrofolate + NADPH + H(+) = dTMP + (6S)-5,6,7,8-tetrahydrofolate + NADP(+)</text>
        <dbReference type="Rhea" id="RHEA:29043"/>
        <dbReference type="ChEBI" id="CHEBI:15378"/>
        <dbReference type="ChEBI" id="CHEBI:15636"/>
        <dbReference type="ChEBI" id="CHEBI:57453"/>
        <dbReference type="ChEBI" id="CHEBI:57783"/>
        <dbReference type="ChEBI" id="CHEBI:58349"/>
        <dbReference type="ChEBI" id="CHEBI:63528"/>
        <dbReference type="ChEBI" id="CHEBI:246422"/>
        <dbReference type="EC" id="2.1.1.148"/>
    </reaction>
</comment>
<dbReference type="EMBL" id="JDRY01000003">
    <property type="protein sequence ID" value="KGN01685.1"/>
    <property type="molecule type" value="Genomic_DNA"/>
</dbReference>
<dbReference type="GO" id="GO:0004799">
    <property type="term" value="F:thymidylate synthase activity"/>
    <property type="evidence" value="ECO:0007669"/>
    <property type="project" value="TreeGrafter"/>
</dbReference>
<dbReference type="HAMAP" id="MF_01408">
    <property type="entry name" value="ThyX"/>
    <property type="match status" value="1"/>
</dbReference>
<name>A0A0A0IJN1_CLOBO</name>
<dbReference type="InterPro" id="IPR003669">
    <property type="entry name" value="Thymidylate_synthase_ThyX"/>
</dbReference>
<evidence type="ECO:0000256" key="7">
    <source>
        <dbReference type="HAMAP-Rule" id="MF_01408"/>
    </source>
</evidence>
<dbReference type="GO" id="GO:0050660">
    <property type="term" value="F:flavin adenine dinucleotide binding"/>
    <property type="evidence" value="ECO:0007669"/>
    <property type="project" value="UniProtKB-UniRule"/>
</dbReference>
<feature type="binding site" evidence="7">
    <location>
        <position position="57"/>
    </location>
    <ligand>
        <name>FAD</name>
        <dbReference type="ChEBI" id="CHEBI:57692"/>
        <note>ligand shared between neighboring subunits</note>
    </ligand>
</feature>
<feature type="binding site" evidence="7">
    <location>
        <begin position="78"/>
        <end position="81"/>
    </location>
    <ligand>
        <name>dUMP</name>
        <dbReference type="ChEBI" id="CHEBI:246422"/>
        <note>ligand shared between dimeric partners</note>
    </ligand>
</feature>
<dbReference type="PROSITE" id="PS51331">
    <property type="entry name" value="THYX"/>
    <property type="match status" value="1"/>
</dbReference>
<dbReference type="EC" id="2.1.1.148" evidence="7"/>
<keyword evidence="6 7" id="KW-0521">NADP</keyword>
<keyword evidence="1 7" id="KW-0489">Methyltransferase</keyword>
<evidence type="ECO:0000313" key="8">
    <source>
        <dbReference type="EMBL" id="KGN01685.1"/>
    </source>
</evidence>
<dbReference type="FunFam" id="3.30.1360.170:FF:000004">
    <property type="entry name" value="Flavin-dependent thymidylate synthase"/>
    <property type="match status" value="1"/>
</dbReference>
<evidence type="ECO:0000256" key="1">
    <source>
        <dbReference type="ARBA" id="ARBA00022603"/>
    </source>
</evidence>
<comment type="caution">
    <text evidence="8">The sequence shown here is derived from an EMBL/GenBank/DDBJ whole genome shotgun (WGS) entry which is preliminary data.</text>
</comment>
<dbReference type="CDD" id="cd20175">
    <property type="entry name" value="ThyX"/>
    <property type="match status" value="1"/>
</dbReference>
<keyword evidence="2 7" id="KW-0285">Flavoprotein</keyword>
<comment type="function">
    <text evidence="7">Catalyzes the reductive methylation of 2'-deoxyuridine-5'-monophosphate (dUMP) to 2'-deoxythymidine-5'-monophosphate (dTMP) while utilizing 5,10-methylenetetrahydrofolate (mTHF) as the methyl donor, and NADPH and FADH(2) as the reductant.</text>
</comment>
<evidence type="ECO:0000256" key="2">
    <source>
        <dbReference type="ARBA" id="ARBA00022630"/>
    </source>
</evidence>
<protein>
    <recommendedName>
        <fullName evidence="7">Flavin-dependent thymidylate synthase</fullName>
        <shortName evidence="7">FDTS</shortName>
        <ecNumber evidence="7">2.1.1.148</ecNumber>
    </recommendedName>
    <alternativeName>
        <fullName evidence="7">FAD-dependent thymidylate synthase</fullName>
    </alternativeName>
    <alternativeName>
        <fullName evidence="7">Thymidylate synthase ThyX</fullName>
        <shortName evidence="7">TS</shortName>
        <shortName evidence="7">TSase</shortName>
    </alternativeName>
</protein>
<feature type="active site" description="Involved in ionization of N3 of dUMP, leading to its activation" evidence="7">
    <location>
        <position position="186"/>
    </location>
</feature>
<keyword evidence="3 7" id="KW-0808">Transferase</keyword>
<dbReference type="NCBIfam" id="TIGR02170">
    <property type="entry name" value="thyX"/>
    <property type="match status" value="1"/>
</dbReference>
<dbReference type="SUPFAM" id="SSF69796">
    <property type="entry name" value="Thymidylate synthase-complementing protein Thy1"/>
    <property type="match status" value="1"/>
</dbReference>
<sequence>MELKVRLIEYTPNPEKVIASAAKLCYSAVGVDDILEGLDEENIQGFLNKLMSYGHMSPIEHVSFTFAVEGVSRSLTHQLVRHRIASYSQQSQRYVKLNQFNYIVPPEIEKNDKAREIFIEAMEKSQKAYDEIVDILKEKYIDNGMKKLAAEKKAIEDARYVFPNACETKVVITMNARSLMNFFEHRCCNRAQWEIHALADEMLKQVRKVAPILFKNAGPLCVKGNCPEGAMTCGSVKDVREKYS</sequence>
<dbReference type="AlphaFoldDB" id="A0A0A0IJN1"/>
<accession>A0A0A0IJN1</accession>
<feature type="binding site" evidence="7">
    <location>
        <position position="186"/>
    </location>
    <ligand>
        <name>dUMP</name>
        <dbReference type="ChEBI" id="CHEBI:246422"/>
        <note>ligand shared between dimeric partners</note>
    </ligand>
</feature>
<evidence type="ECO:0000256" key="4">
    <source>
        <dbReference type="ARBA" id="ARBA00022727"/>
    </source>
</evidence>
<feature type="binding site" evidence="7">
    <location>
        <position position="89"/>
    </location>
    <ligand>
        <name>FAD</name>
        <dbReference type="ChEBI" id="CHEBI:57692"/>
        <note>ligand shared between neighboring subunits</note>
    </ligand>
</feature>
<dbReference type="GO" id="GO:0006235">
    <property type="term" value="P:dTTP biosynthetic process"/>
    <property type="evidence" value="ECO:0007669"/>
    <property type="project" value="UniProtKB-UniRule"/>
</dbReference>
<dbReference type="GO" id="GO:0032259">
    <property type="term" value="P:methylation"/>
    <property type="evidence" value="ECO:0007669"/>
    <property type="project" value="UniProtKB-KW"/>
</dbReference>
<organism evidence="8 9">
    <name type="scientific">Clostridium botulinum C/D str. DC5</name>
    <dbReference type="NCBI Taxonomy" id="1443128"/>
    <lineage>
        <taxon>Bacteria</taxon>
        <taxon>Bacillati</taxon>
        <taxon>Bacillota</taxon>
        <taxon>Clostridia</taxon>
        <taxon>Eubacteriales</taxon>
        <taxon>Clostridiaceae</taxon>
        <taxon>Clostridium</taxon>
    </lineage>
</organism>
<feature type="binding site" evidence="7">
    <location>
        <begin position="81"/>
        <end position="83"/>
    </location>
    <ligand>
        <name>FAD</name>
        <dbReference type="ChEBI" id="CHEBI:57692"/>
        <note>ligand shared between neighboring subunits</note>
    </ligand>
</feature>
<dbReference type="InterPro" id="IPR036098">
    <property type="entry name" value="Thymidylate_synthase_ThyX_sf"/>
</dbReference>
<dbReference type="UniPathway" id="UPA00575"/>
<dbReference type="Gene3D" id="3.30.1360.170">
    <property type="match status" value="1"/>
</dbReference>
<feature type="binding site" evidence="7">
    <location>
        <position position="181"/>
    </location>
    <ligand>
        <name>FAD</name>
        <dbReference type="ChEBI" id="CHEBI:57692"/>
        <note>ligand shared between neighboring subunits</note>
    </ligand>
</feature>
<feature type="binding site" description="in other chain" evidence="7">
    <location>
        <begin position="89"/>
        <end position="93"/>
    </location>
    <ligand>
        <name>dUMP</name>
        <dbReference type="ChEBI" id="CHEBI:246422"/>
        <note>ligand shared between dimeric partners</note>
    </ligand>
</feature>
<reference evidence="8 9" key="1">
    <citation type="submission" date="2014-01" db="EMBL/GenBank/DDBJ databases">
        <title>Plasmidome dynamics in the species complex Clostridium novyi sensu lato converts strains of independent lineages into distinctly different pathogens.</title>
        <authorList>
            <person name="Skarin H."/>
            <person name="Segerman B."/>
        </authorList>
    </citation>
    <scope>NUCLEOTIDE SEQUENCE [LARGE SCALE GENOMIC DNA]</scope>
    <source>
        <strain evidence="8 9">DC5</strain>
    </source>
</reference>
<comment type="subunit">
    <text evidence="7">Homotetramer.</text>
</comment>
<comment type="cofactor">
    <cofactor evidence="7">
        <name>FAD</name>
        <dbReference type="ChEBI" id="CHEBI:57692"/>
    </cofactor>
    <text evidence="7">Binds 4 FAD per tetramer. Each FAD binding site is formed by three monomers.</text>
</comment>
<dbReference type="PANTHER" id="PTHR34934:SF1">
    <property type="entry name" value="FLAVIN-DEPENDENT THYMIDYLATE SYNTHASE"/>
    <property type="match status" value="1"/>
</dbReference>
<comment type="similarity">
    <text evidence="7">Belongs to the thymidylate synthase ThyX family.</text>
</comment>
<keyword evidence="5 7" id="KW-0274">FAD</keyword>
<comment type="pathway">
    <text evidence="7">Pyrimidine metabolism; dTTP biosynthesis.</text>
</comment>